<protein>
    <submittedName>
        <fullName evidence="2">Unannotated protein</fullName>
    </submittedName>
</protein>
<evidence type="ECO:0000256" key="1">
    <source>
        <dbReference type="SAM" id="MobiDB-lite"/>
    </source>
</evidence>
<feature type="region of interest" description="Disordered" evidence="1">
    <location>
        <begin position="325"/>
        <end position="354"/>
    </location>
</feature>
<dbReference type="Gene3D" id="3.30.870.10">
    <property type="entry name" value="Endonuclease Chain A"/>
    <property type="match status" value="1"/>
</dbReference>
<sequence>MSTYGPEQRALLESEGLAFFERVLEEDGIAVDDERIAEGGPDRAALELLSSLGLLLLDPGADRWLPEDPARAQSRVVSPLASESARLLQESGDWAEAFTGVTTAWRRAPRSDARGPFTYLRDEAIGTFLAGLVAEVETEILTAQPQAGRDPQTLAAAALRDVAALERGVKIRTLYQHSARRSSVTHKYVADVTARGAEVRTLDEFFNRMIIVDRRVALIPGAEDLRVAVAVREPSIIAYLVDVFERAWERGRPFGDRETSMLKDIAAEQRAMTIRMLIEGHADPVSAKRLGVSPRTYAGYVADLKAEFGVQTRFQIGYAMGRLGITGSERPGEEPSPGGVPGGAGGAGSPSTED</sequence>
<organism evidence="2">
    <name type="scientific">freshwater metagenome</name>
    <dbReference type="NCBI Taxonomy" id="449393"/>
    <lineage>
        <taxon>unclassified sequences</taxon>
        <taxon>metagenomes</taxon>
        <taxon>ecological metagenomes</taxon>
    </lineage>
</organism>
<dbReference type="SUPFAM" id="SSF56024">
    <property type="entry name" value="Phospholipase D/nuclease"/>
    <property type="match status" value="1"/>
</dbReference>
<dbReference type="EMBL" id="CAEZYQ010000015">
    <property type="protein sequence ID" value="CAB4752409.1"/>
    <property type="molecule type" value="Genomic_DNA"/>
</dbReference>
<name>A0A6J6U1W8_9ZZZZ</name>
<dbReference type="InterPro" id="IPR051797">
    <property type="entry name" value="TrmB-like"/>
</dbReference>
<proteinExistence type="predicted"/>
<feature type="compositionally biased region" description="Gly residues" evidence="1">
    <location>
        <begin position="339"/>
        <end position="348"/>
    </location>
</feature>
<evidence type="ECO:0000313" key="2">
    <source>
        <dbReference type="EMBL" id="CAB4752409.1"/>
    </source>
</evidence>
<gene>
    <name evidence="2" type="ORF">UFOPK2761_02063</name>
</gene>
<dbReference type="PANTHER" id="PTHR34293">
    <property type="entry name" value="HTH-TYPE TRANSCRIPTIONAL REGULATOR TRMBL2"/>
    <property type="match status" value="1"/>
</dbReference>
<accession>A0A6J6U1W8</accession>
<dbReference type="AlphaFoldDB" id="A0A6J6U1W8"/>
<reference evidence="2" key="1">
    <citation type="submission" date="2020-05" db="EMBL/GenBank/DDBJ databases">
        <authorList>
            <person name="Chiriac C."/>
            <person name="Salcher M."/>
            <person name="Ghai R."/>
            <person name="Kavagutti S V."/>
        </authorList>
    </citation>
    <scope>NUCLEOTIDE SEQUENCE</scope>
</reference>
<dbReference type="PANTHER" id="PTHR34293:SF1">
    <property type="entry name" value="HTH-TYPE TRANSCRIPTIONAL REGULATOR TRMBL2"/>
    <property type="match status" value="1"/>
</dbReference>